<dbReference type="RefSeq" id="WP_379291328.1">
    <property type="nucleotide sequence ID" value="NZ_JBHTIU010000099.1"/>
</dbReference>
<dbReference type="PANTHER" id="PTHR43297">
    <property type="entry name" value="OLIGOPEPTIDE TRANSPORT ATP-BINDING PROTEIN APPD"/>
    <property type="match status" value="1"/>
</dbReference>
<dbReference type="PROSITE" id="PS00211">
    <property type="entry name" value="ABC_TRANSPORTER_1"/>
    <property type="match status" value="1"/>
</dbReference>
<dbReference type="EMBL" id="JBHTIU010000099">
    <property type="protein sequence ID" value="MFD0872060.1"/>
    <property type="molecule type" value="Genomic_DNA"/>
</dbReference>
<dbReference type="PANTHER" id="PTHR43297:SF2">
    <property type="entry name" value="DIPEPTIDE TRANSPORT ATP-BINDING PROTEIN DPPD"/>
    <property type="match status" value="1"/>
</dbReference>
<evidence type="ECO:0000256" key="4">
    <source>
        <dbReference type="ARBA" id="ARBA00022475"/>
    </source>
</evidence>
<keyword evidence="10" id="KW-1185">Reference proteome</keyword>
<feature type="domain" description="ABC transporter" evidence="8">
    <location>
        <begin position="8"/>
        <end position="258"/>
    </location>
</feature>
<dbReference type="GO" id="GO:0005524">
    <property type="term" value="F:ATP binding"/>
    <property type="evidence" value="ECO:0007669"/>
    <property type="project" value="UniProtKB-KW"/>
</dbReference>
<evidence type="ECO:0000256" key="3">
    <source>
        <dbReference type="ARBA" id="ARBA00022448"/>
    </source>
</evidence>
<dbReference type="Pfam" id="PF00005">
    <property type="entry name" value="ABC_tran"/>
    <property type="match status" value="1"/>
</dbReference>
<sequence length="282" mass="31389">MNDNDVLLQVKNLTVTLPGKSGQKVRLLNRLEFDLKAGQIVCLVGRSGSGKTMTALSLVQEVPSGAVLTGEVRFHGEDLLRLPQEQRNLIRGKRIFTIFQNPMNSFNPSIPMGKQLFSYARSYGQADKSAFYAEMIRILEKLNISEPALRLKQYPFQLSGGMLQRMLIGLAIWTRPEVLIADEPTTALDPGIQKEILQQFRLIRDSCGTAILLITHHFGVVAELADHVLVLQDGTIIEQNDVFSLFDRPEHPYTRALLQASYGEEVVADAAGSEEPDENVSQ</sequence>
<dbReference type="CDD" id="cd03257">
    <property type="entry name" value="ABC_NikE_OppD_transporters"/>
    <property type="match status" value="1"/>
</dbReference>
<keyword evidence="3" id="KW-0813">Transport</keyword>
<dbReference type="InterPro" id="IPR003593">
    <property type="entry name" value="AAA+_ATPase"/>
</dbReference>
<keyword evidence="4" id="KW-1003">Cell membrane</keyword>
<evidence type="ECO:0000256" key="5">
    <source>
        <dbReference type="ARBA" id="ARBA00022741"/>
    </source>
</evidence>
<keyword evidence="6 9" id="KW-0067">ATP-binding</keyword>
<name>A0ABW3DIR7_9BACL</name>
<dbReference type="SMART" id="SM00382">
    <property type="entry name" value="AAA"/>
    <property type="match status" value="1"/>
</dbReference>
<dbReference type="InterPro" id="IPR027417">
    <property type="entry name" value="P-loop_NTPase"/>
</dbReference>
<evidence type="ECO:0000256" key="2">
    <source>
        <dbReference type="ARBA" id="ARBA00005417"/>
    </source>
</evidence>
<protein>
    <submittedName>
        <fullName evidence="9">ABC transporter ATP-binding protein</fullName>
    </submittedName>
</protein>
<evidence type="ECO:0000256" key="7">
    <source>
        <dbReference type="ARBA" id="ARBA00023136"/>
    </source>
</evidence>
<reference evidence="10" key="1">
    <citation type="journal article" date="2019" name="Int. J. Syst. Evol. Microbiol.">
        <title>The Global Catalogue of Microorganisms (GCM) 10K type strain sequencing project: providing services to taxonomists for standard genome sequencing and annotation.</title>
        <authorList>
            <consortium name="The Broad Institute Genomics Platform"/>
            <consortium name="The Broad Institute Genome Sequencing Center for Infectious Disease"/>
            <person name="Wu L."/>
            <person name="Ma J."/>
        </authorList>
    </citation>
    <scope>NUCLEOTIDE SEQUENCE [LARGE SCALE GENOMIC DNA]</scope>
    <source>
        <strain evidence="10">CCUG 57263</strain>
    </source>
</reference>
<dbReference type="PROSITE" id="PS50893">
    <property type="entry name" value="ABC_TRANSPORTER_2"/>
    <property type="match status" value="1"/>
</dbReference>
<dbReference type="SUPFAM" id="SSF52540">
    <property type="entry name" value="P-loop containing nucleoside triphosphate hydrolases"/>
    <property type="match status" value="1"/>
</dbReference>
<gene>
    <name evidence="9" type="ORF">ACFQ03_23360</name>
</gene>
<evidence type="ECO:0000256" key="6">
    <source>
        <dbReference type="ARBA" id="ARBA00022840"/>
    </source>
</evidence>
<keyword evidence="7" id="KW-0472">Membrane</keyword>
<evidence type="ECO:0000313" key="10">
    <source>
        <dbReference type="Proteomes" id="UP001597120"/>
    </source>
</evidence>
<dbReference type="InterPro" id="IPR017871">
    <property type="entry name" value="ABC_transporter-like_CS"/>
</dbReference>
<comment type="subcellular location">
    <subcellularLocation>
        <location evidence="1">Cell membrane</location>
        <topology evidence="1">Peripheral membrane protein</topology>
    </subcellularLocation>
</comment>
<evidence type="ECO:0000256" key="1">
    <source>
        <dbReference type="ARBA" id="ARBA00004202"/>
    </source>
</evidence>
<organism evidence="9 10">
    <name type="scientific">Paenibacillus residui</name>
    <dbReference type="NCBI Taxonomy" id="629724"/>
    <lineage>
        <taxon>Bacteria</taxon>
        <taxon>Bacillati</taxon>
        <taxon>Bacillota</taxon>
        <taxon>Bacilli</taxon>
        <taxon>Bacillales</taxon>
        <taxon>Paenibacillaceae</taxon>
        <taxon>Paenibacillus</taxon>
    </lineage>
</organism>
<dbReference type="Proteomes" id="UP001597120">
    <property type="component" value="Unassembled WGS sequence"/>
</dbReference>
<evidence type="ECO:0000313" key="9">
    <source>
        <dbReference type="EMBL" id="MFD0872060.1"/>
    </source>
</evidence>
<dbReference type="Gene3D" id="3.40.50.300">
    <property type="entry name" value="P-loop containing nucleotide triphosphate hydrolases"/>
    <property type="match status" value="1"/>
</dbReference>
<keyword evidence="5" id="KW-0547">Nucleotide-binding</keyword>
<proteinExistence type="inferred from homology"/>
<evidence type="ECO:0000259" key="8">
    <source>
        <dbReference type="PROSITE" id="PS50893"/>
    </source>
</evidence>
<dbReference type="InterPro" id="IPR050388">
    <property type="entry name" value="ABC_Ni/Peptide_Import"/>
</dbReference>
<dbReference type="InterPro" id="IPR003439">
    <property type="entry name" value="ABC_transporter-like_ATP-bd"/>
</dbReference>
<comment type="similarity">
    <text evidence="2">Belongs to the ABC transporter superfamily.</text>
</comment>
<comment type="caution">
    <text evidence="9">The sequence shown here is derived from an EMBL/GenBank/DDBJ whole genome shotgun (WGS) entry which is preliminary data.</text>
</comment>
<accession>A0ABW3DIR7</accession>